<organism evidence="4 5">
    <name type="scientific">Centaurea solstitialis</name>
    <name type="common">yellow star-thistle</name>
    <dbReference type="NCBI Taxonomy" id="347529"/>
    <lineage>
        <taxon>Eukaryota</taxon>
        <taxon>Viridiplantae</taxon>
        <taxon>Streptophyta</taxon>
        <taxon>Embryophyta</taxon>
        <taxon>Tracheophyta</taxon>
        <taxon>Spermatophyta</taxon>
        <taxon>Magnoliopsida</taxon>
        <taxon>eudicotyledons</taxon>
        <taxon>Gunneridae</taxon>
        <taxon>Pentapetalae</taxon>
        <taxon>asterids</taxon>
        <taxon>campanulids</taxon>
        <taxon>Asterales</taxon>
        <taxon>Asteraceae</taxon>
        <taxon>Carduoideae</taxon>
        <taxon>Cardueae</taxon>
        <taxon>Centaureinae</taxon>
        <taxon>Centaurea</taxon>
    </lineage>
</organism>
<evidence type="ECO:0000256" key="1">
    <source>
        <dbReference type="SAM" id="MobiDB-lite"/>
    </source>
</evidence>
<name>A0AA38WI72_9ASTR</name>
<reference evidence="4" key="1">
    <citation type="submission" date="2023-03" db="EMBL/GenBank/DDBJ databases">
        <title>Chromosome-scale reference genome and RAD-based genetic map of yellow starthistle (Centaurea solstitialis) reveal putative structural variation and QTLs associated with invader traits.</title>
        <authorList>
            <person name="Reatini B."/>
            <person name="Cang F.A."/>
            <person name="Jiang Q."/>
            <person name="Mckibben M.T.W."/>
            <person name="Barker M.S."/>
            <person name="Rieseberg L.H."/>
            <person name="Dlugosch K.M."/>
        </authorList>
    </citation>
    <scope>NUCLEOTIDE SEQUENCE</scope>
    <source>
        <strain evidence="4">CAN-66</strain>
        <tissue evidence="4">Leaf</tissue>
    </source>
</reference>
<dbReference type="Pfam" id="PF03004">
    <property type="entry name" value="Transposase_24"/>
    <property type="match status" value="1"/>
</dbReference>
<feature type="compositionally biased region" description="Acidic residues" evidence="1">
    <location>
        <begin position="1517"/>
        <end position="1536"/>
    </location>
</feature>
<feature type="region of interest" description="Disordered" evidence="1">
    <location>
        <begin position="1202"/>
        <end position="1235"/>
    </location>
</feature>
<protein>
    <submittedName>
        <fullName evidence="4">Uncharacterized protein</fullName>
    </submittedName>
</protein>
<feature type="region of interest" description="Disordered" evidence="1">
    <location>
        <begin position="1371"/>
        <end position="1393"/>
    </location>
</feature>
<dbReference type="PANTHER" id="PTHR48258">
    <property type="entry name" value="DUF4218 DOMAIN-CONTAINING PROTEIN-RELATED"/>
    <property type="match status" value="1"/>
</dbReference>
<dbReference type="Pfam" id="PF13960">
    <property type="entry name" value="DUF4218"/>
    <property type="match status" value="1"/>
</dbReference>
<feature type="compositionally biased region" description="Polar residues" evidence="1">
    <location>
        <begin position="1476"/>
        <end position="1493"/>
    </location>
</feature>
<gene>
    <name evidence="4" type="ORF">OSB04_007127</name>
</gene>
<comment type="caution">
    <text evidence="4">The sequence shown here is derived from an EMBL/GenBank/DDBJ whole genome shotgun (WGS) entry which is preliminary data.</text>
</comment>
<dbReference type="Pfam" id="PF02992">
    <property type="entry name" value="Transposase_21"/>
    <property type="match status" value="1"/>
</dbReference>
<proteinExistence type="predicted"/>
<dbReference type="InterPro" id="IPR025312">
    <property type="entry name" value="DUF4216"/>
</dbReference>
<dbReference type="InterPro" id="IPR025452">
    <property type="entry name" value="DUF4218"/>
</dbReference>
<keyword evidence="5" id="KW-1185">Reference proteome</keyword>
<evidence type="ECO:0000313" key="5">
    <source>
        <dbReference type="Proteomes" id="UP001172457"/>
    </source>
</evidence>
<dbReference type="InterPro" id="IPR004252">
    <property type="entry name" value="Probable_transposase_24"/>
</dbReference>
<sequence length="1536" mass="176857">MVYRLNNGGDGLQRWKWVSGDGLWWLQRRYWVSGECSRSPATSPVMVYRLNNGGDGLQWWQWISGDGLWWLQRRYWVSGECSVSPATSPAKVYRFNRCIMSIDKTWTTLPPTRKEFWTGLDSFVESRIMRRERRSNQMPIIFTDITTMKNHISGFGFYRHYDPWIYHGESITPPAVNDVAPSNEMAGAIDDIMGERMENDTNHDEGNPDTDGRGVDAGFLKLLEEVNAELYPGCTRFSSLDFLAKLMHIKVNNKWTDSSFDQLLELLQSAFPDENRVPSSHYIAKKKLKKIGLGYESIHSLQHCPVCRESRWVNKNTKGKKVAHKVLRYFPLTSRLQRLYCSRHTAKNMIWHNTGRSEDGAMRHPVDGSSWKEFDMKYPNFSKEPRNVRLGLAADGFNPFGNMSSAHSTWPVVVTTYNLPPWLCMKESSFMLTLLIPGPKLPGKDMDVFLRPLVEELKHLRNTGVRTKDAATNTFFTMKAMLLWTINDFPARSSLSGWSGQGYKACPTCNEDTPSCRVTNKIAFVGHRRFLDSNDPWRTSLEFNGQHETRAPPRLFSNEEIKAQLDRLPTRTPGKHPNFGGVKRKREDFELNWSKRSIFFELEYWSSLQLKHNLDVMHIEKNVCESLLGTRLMNDKSKDTTNARIDLENLKIRKPLWLQKRGNKFFKPQAKYSFTDVDRKLFCQFIKGIKLPDGFGSNISKKVTDNDTNIAGLKSHDCHILMQRLIPIGVRGFLAKDKSTPIVELCNIFKQLCSRTLMVEDMRKAKAAIVTILCKLEMIYPPAFFDIMVHLVLHLPDEAICGGPVSMRWMYPFERYMKKLKHYVRNKARPEGSIAEGYVAEEALTFCSMYLQDMQTRINRPERNEDVIVEKTKLWVFESKCRPTSGTQAKHLDVSDKRNLEWFVLDSCEEVRHEFKAERPQSELKTEFPTWFLNKVYEMKTQNSPLFHEELSALSMGARANASTYTACIVNGVRFMVLSRDAQRTTQNSGVLVEGENGEKYYGQLEEIIELHYPCGYSTVLFRCKWFDTRSGVRCENNITSIDTRHEWHKEDQLIFATQAKQVFYIREPSRGDQRNNHRWVVENVNHRKVWDLPINEARVEDVNNDSAENVDVVHTNCSSNCRFVIDLSRFFDHSVQSTDEIEVSVPTHTVNEVSDEEIGFDENDSDDDSEMSEGDTEMIAMAFIWMLAVYLMADVMGRGHDGDGNEDPPRLGGRLRGQHEEDVVPPTKRRGKGKNLKLAPTWEANGKRPLLARPSENTIAFSFLRLYMVRNIPLDKESWGKVPEAEKNAMYTHLQIFWKVVRTESLRMVLSMLYLVVTEVVNPTSKTLFWRREDMMMWREQGLPPPPPEEMSRINWNKLIDFYCTDKHKKRSDQNKVNKAKQVVPNRGGTSSYSNACHKYGKSKIQNFHDVHLLKDGSFDHPRSEEQYNALLHELNLQTQGSSSNDSTQVGEVSIFEKVLGARRGHIKGIGHKPSGSTSSAQSRVSRPTQPSKLDRLLSNPRFKDAMEALVQSFSNEDDEAAEDDEATEDDNGEE</sequence>
<evidence type="ECO:0000313" key="4">
    <source>
        <dbReference type="EMBL" id="KAJ9561967.1"/>
    </source>
</evidence>
<feature type="domain" description="DUF4218" evidence="3">
    <location>
        <begin position="752"/>
        <end position="864"/>
    </location>
</feature>
<accession>A0AA38WI72</accession>
<dbReference type="EMBL" id="JARYMX010000002">
    <property type="protein sequence ID" value="KAJ9561967.1"/>
    <property type="molecule type" value="Genomic_DNA"/>
</dbReference>
<dbReference type="InterPro" id="IPR004242">
    <property type="entry name" value="Transposase_21"/>
</dbReference>
<dbReference type="Proteomes" id="UP001172457">
    <property type="component" value="Chromosome 2"/>
</dbReference>
<dbReference type="PANTHER" id="PTHR48258:SF14">
    <property type="entry name" value="OS02G0583300 PROTEIN"/>
    <property type="match status" value="1"/>
</dbReference>
<feature type="domain" description="DUF4216" evidence="2">
    <location>
        <begin position="1009"/>
        <end position="1072"/>
    </location>
</feature>
<dbReference type="Pfam" id="PF13952">
    <property type="entry name" value="DUF4216"/>
    <property type="match status" value="1"/>
</dbReference>
<evidence type="ECO:0000259" key="3">
    <source>
        <dbReference type="Pfam" id="PF13960"/>
    </source>
</evidence>
<feature type="region of interest" description="Disordered" evidence="1">
    <location>
        <begin position="1467"/>
        <end position="1536"/>
    </location>
</feature>
<evidence type="ECO:0000259" key="2">
    <source>
        <dbReference type="Pfam" id="PF13952"/>
    </source>
</evidence>